<evidence type="ECO:0000313" key="9">
    <source>
        <dbReference type="Proteomes" id="UP000274346"/>
    </source>
</evidence>
<name>A0A3P8J291_RAOTE</name>
<dbReference type="InterPro" id="IPR036388">
    <property type="entry name" value="WH-like_DNA-bd_sf"/>
</dbReference>
<proteinExistence type="predicted"/>
<reference evidence="8 9" key="1">
    <citation type="submission" date="2018-12" db="EMBL/GenBank/DDBJ databases">
        <authorList>
            <consortium name="Pathogen Informatics"/>
        </authorList>
    </citation>
    <scope>NUCLEOTIDE SEQUENCE [LARGE SCALE GENOMIC DNA]</scope>
    <source>
        <strain evidence="8 9">NCTC13098</strain>
    </source>
</reference>
<dbReference type="InterPro" id="IPR016152">
    <property type="entry name" value="PTrfase/Anion_transptr"/>
</dbReference>
<dbReference type="InterPro" id="IPR036634">
    <property type="entry name" value="PRD_sf"/>
</dbReference>
<evidence type="ECO:0000256" key="4">
    <source>
        <dbReference type="ARBA" id="ARBA00023163"/>
    </source>
</evidence>
<dbReference type="SUPFAM" id="SSF63520">
    <property type="entry name" value="PTS-regulatory domain, PRD"/>
    <property type="match status" value="1"/>
</dbReference>
<evidence type="ECO:0000259" key="7">
    <source>
        <dbReference type="PROSITE" id="PS51372"/>
    </source>
</evidence>
<keyword evidence="1" id="KW-0808">Transferase</keyword>
<dbReference type="Gene3D" id="3.40.930.10">
    <property type="entry name" value="Mannitol-specific EII, Chain A"/>
    <property type="match status" value="1"/>
</dbReference>
<dbReference type="EMBL" id="LR131271">
    <property type="protein sequence ID" value="VDR28509.1"/>
    <property type="molecule type" value="Genomic_DNA"/>
</dbReference>
<feature type="domain" description="PTS EIIA type-2" evidence="5">
    <location>
        <begin position="554"/>
        <end position="698"/>
    </location>
</feature>
<dbReference type="PANTHER" id="PTHR30185:SF18">
    <property type="entry name" value="TRANSCRIPTIONAL REGULATOR MTLR"/>
    <property type="match status" value="1"/>
</dbReference>
<accession>A0A3P8J291</accession>
<dbReference type="InterPro" id="IPR036095">
    <property type="entry name" value="PTS_EIIB-like_sf"/>
</dbReference>
<evidence type="ECO:0000256" key="2">
    <source>
        <dbReference type="ARBA" id="ARBA00022737"/>
    </source>
</evidence>
<dbReference type="GO" id="GO:0006355">
    <property type="term" value="P:regulation of DNA-templated transcription"/>
    <property type="evidence" value="ECO:0007669"/>
    <property type="project" value="InterPro"/>
</dbReference>
<dbReference type="Gene3D" id="3.40.50.2300">
    <property type="match status" value="1"/>
</dbReference>
<dbReference type="Pfam" id="PF00874">
    <property type="entry name" value="PRD"/>
    <property type="match status" value="1"/>
</dbReference>
<dbReference type="SUPFAM" id="SSF55804">
    <property type="entry name" value="Phoshotransferase/anion transport protein"/>
    <property type="match status" value="1"/>
</dbReference>
<evidence type="ECO:0000256" key="1">
    <source>
        <dbReference type="ARBA" id="ARBA00022679"/>
    </source>
</evidence>
<evidence type="ECO:0000256" key="3">
    <source>
        <dbReference type="ARBA" id="ARBA00023015"/>
    </source>
</evidence>
<dbReference type="InterPro" id="IPR002178">
    <property type="entry name" value="PTS_EIIA_type-2_dom"/>
</dbReference>
<keyword evidence="2" id="KW-0677">Repeat</keyword>
<keyword evidence="3" id="KW-0805">Transcription regulation</keyword>
<dbReference type="InterPro" id="IPR050661">
    <property type="entry name" value="BglG_antiterminators"/>
</dbReference>
<dbReference type="CDD" id="cd00211">
    <property type="entry name" value="PTS_IIA_fru"/>
    <property type="match status" value="1"/>
</dbReference>
<dbReference type="PROSITE" id="PS51099">
    <property type="entry name" value="PTS_EIIB_TYPE_2"/>
    <property type="match status" value="1"/>
</dbReference>
<dbReference type="CDD" id="cd05568">
    <property type="entry name" value="PTS_IIB_bgl_like"/>
    <property type="match status" value="1"/>
</dbReference>
<evidence type="ECO:0000313" key="8">
    <source>
        <dbReference type="EMBL" id="VDR28509.1"/>
    </source>
</evidence>
<organism evidence="8 9">
    <name type="scientific">Raoultella terrigena</name>
    <name type="common">Klebsiella terrigena</name>
    <dbReference type="NCBI Taxonomy" id="577"/>
    <lineage>
        <taxon>Bacteria</taxon>
        <taxon>Pseudomonadati</taxon>
        <taxon>Pseudomonadota</taxon>
        <taxon>Gammaproteobacteria</taxon>
        <taxon>Enterobacterales</taxon>
        <taxon>Enterobacteriaceae</taxon>
        <taxon>Klebsiella/Raoultella group</taxon>
        <taxon>Raoultella</taxon>
    </lineage>
</organism>
<dbReference type="InterPro" id="IPR011608">
    <property type="entry name" value="PRD"/>
</dbReference>
<dbReference type="KEGG" id="rtg:NCTC13098_04893"/>
<dbReference type="PANTHER" id="PTHR30185">
    <property type="entry name" value="CRYPTIC BETA-GLUCOSIDE BGL OPERON ANTITERMINATOR"/>
    <property type="match status" value="1"/>
</dbReference>
<protein>
    <submittedName>
        <fullName evidence="8">Probable licABCH operon regulator</fullName>
    </submittedName>
</protein>
<feature type="domain" description="PTS EIIB type-2" evidence="6">
    <location>
        <begin position="448"/>
        <end position="537"/>
    </location>
</feature>
<dbReference type="Proteomes" id="UP000274346">
    <property type="component" value="Chromosome"/>
</dbReference>
<evidence type="ECO:0000259" key="6">
    <source>
        <dbReference type="PROSITE" id="PS51099"/>
    </source>
</evidence>
<dbReference type="InterPro" id="IPR013011">
    <property type="entry name" value="PTS_EIIB_2"/>
</dbReference>
<dbReference type="PROSITE" id="PS51094">
    <property type="entry name" value="PTS_EIIA_TYPE_2"/>
    <property type="match status" value="1"/>
</dbReference>
<feature type="domain" description="PRD" evidence="7">
    <location>
        <begin position="335"/>
        <end position="447"/>
    </location>
</feature>
<dbReference type="SUPFAM" id="SSF52794">
    <property type="entry name" value="PTS system IIB component-like"/>
    <property type="match status" value="1"/>
</dbReference>
<dbReference type="GO" id="GO:0009401">
    <property type="term" value="P:phosphoenolpyruvate-dependent sugar phosphotransferase system"/>
    <property type="evidence" value="ECO:0007669"/>
    <property type="project" value="InterPro"/>
</dbReference>
<keyword evidence="4" id="KW-0804">Transcription</keyword>
<evidence type="ECO:0000259" key="5">
    <source>
        <dbReference type="PROSITE" id="PS51094"/>
    </source>
</evidence>
<sequence length="705" mass="80583">MPGHNIVAIIISDGVITVMLFTERQRKIFELLWVIRDYVTVKDIADEVSYSEKTVRSDLDVIRSEVINHNIGRLVAKTNKGFFLEMEKTAYEKIATTFVVNKIDERIKNRMCRMLMMLLVQPVVSVQELADCVYLDKGTIKKYLIEVESWLLPFGIELCKSNATFSLSCSEVIRRKIYWSLFIELKRCQKKETAERLYSSAHALTKKYFDDADYLTLKIMFGKEIHYFESIMQAIEVLEQKFNVSYTYDSCVWLIFSFVLVIHRQETTGDCLTVAASVAMETCPEREMAHCLCQQLHISTGLIFSAADVGYTTLVLLASELNDVNDESIRVQVCASPQRLEETIQAFILSLSHVVSRGLLRDKQLLWRLILLIRPMIYRNILGMNRNEISASQSLIRQVKFSYLDLYLEVALCSLLYEQRYTLTFNEQEISLITLCIKNAQSLALKKIRVAIVCNYGIGISQFVAQKIQRAITQVEIVGIFSLRELELLDNNDCDLVVSTVPLQRSKEIVIQVNDVLLPYDLSLIKETVKKMQKSKMLQTLQKKIDGRVKSYHQYIFPEMTFVISKIKNKNAALEFVCQQATASGCCDERYLSSVLEREKASPTEIAPGVVLTHGDPSLVKENFISLALLRDPADWGVEQGVDVIFMVGFKRAPDGKIDGSIAGFYTMLAAMVENDELMKSLRHCISGQELYRFLIDENNYEDVI</sequence>
<dbReference type="AlphaFoldDB" id="A0A3P8J291"/>
<dbReference type="Pfam" id="PF00359">
    <property type="entry name" value="PTS_EIIA_2"/>
    <property type="match status" value="1"/>
</dbReference>
<dbReference type="PROSITE" id="PS51372">
    <property type="entry name" value="PRD_2"/>
    <property type="match status" value="1"/>
</dbReference>
<dbReference type="GO" id="GO:0008982">
    <property type="term" value="F:protein-N(PI)-phosphohistidine-sugar phosphotransferase activity"/>
    <property type="evidence" value="ECO:0007669"/>
    <property type="project" value="InterPro"/>
</dbReference>
<gene>
    <name evidence="8" type="primary">licR_1</name>
    <name evidence="8" type="ORF">NCTC13098_04893</name>
</gene>
<dbReference type="Gene3D" id="1.10.1790.10">
    <property type="entry name" value="PRD domain"/>
    <property type="match status" value="1"/>
</dbReference>
<dbReference type="Gene3D" id="1.10.10.10">
    <property type="entry name" value="Winged helix-like DNA-binding domain superfamily/Winged helix DNA-binding domain"/>
    <property type="match status" value="1"/>
</dbReference>